<evidence type="ECO:0000313" key="3">
    <source>
        <dbReference type="Proteomes" id="UP000812013"/>
    </source>
</evidence>
<comment type="caution">
    <text evidence="2">The sequence shown here is derived from an EMBL/GenBank/DDBJ whole genome shotgun (WGS) entry which is preliminary data.</text>
</comment>
<organism evidence="2 3">
    <name type="scientific">Streptomyces bambusae</name>
    <dbReference type="NCBI Taxonomy" id="1550616"/>
    <lineage>
        <taxon>Bacteria</taxon>
        <taxon>Bacillati</taxon>
        <taxon>Actinomycetota</taxon>
        <taxon>Actinomycetes</taxon>
        <taxon>Kitasatosporales</taxon>
        <taxon>Streptomycetaceae</taxon>
        <taxon>Streptomyces</taxon>
    </lineage>
</organism>
<accession>A0ABS6Z4S2</accession>
<name>A0ABS6Z4S2_9ACTN</name>
<dbReference type="SUPFAM" id="SSF69318">
    <property type="entry name" value="Integrin alpha N-terminal domain"/>
    <property type="match status" value="1"/>
</dbReference>
<dbReference type="RefSeq" id="WP_219667242.1">
    <property type="nucleotide sequence ID" value="NZ_WTFF01000073.1"/>
</dbReference>
<dbReference type="InterPro" id="IPR028994">
    <property type="entry name" value="Integrin_alpha_N"/>
</dbReference>
<feature type="region of interest" description="Disordered" evidence="1">
    <location>
        <begin position="1"/>
        <end position="43"/>
    </location>
</feature>
<gene>
    <name evidence="2" type="ORF">GPJ59_12975</name>
</gene>
<feature type="compositionally biased region" description="Low complexity" evidence="1">
    <location>
        <begin position="26"/>
        <end position="35"/>
    </location>
</feature>
<evidence type="ECO:0000256" key="1">
    <source>
        <dbReference type="SAM" id="MobiDB-lite"/>
    </source>
</evidence>
<dbReference type="EMBL" id="WTFF01000073">
    <property type="protein sequence ID" value="MBW5482771.1"/>
    <property type="molecule type" value="Genomic_DNA"/>
</dbReference>
<proteinExistence type="predicted"/>
<keyword evidence="3" id="KW-1185">Reference proteome</keyword>
<reference evidence="2 3" key="1">
    <citation type="submission" date="2019-12" db="EMBL/GenBank/DDBJ databases">
        <title>Genome sequence of Streptomyces bambusae.</title>
        <authorList>
            <person name="Bansal K."/>
            <person name="Choksket S."/>
            <person name="Korpole S."/>
            <person name="Patil P.B."/>
        </authorList>
    </citation>
    <scope>NUCLEOTIDE SEQUENCE [LARGE SCALE GENOMIC DNA]</scope>
    <source>
        <strain evidence="2 3">SK60</strain>
    </source>
</reference>
<dbReference type="Proteomes" id="UP000812013">
    <property type="component" value="Unassembled WGS sequence"/>
</dbReference>
<evidence type="ECO:0000313" key="2">
    <source>
        <dbReference type="EMBL" id="MBW5482771.1"/>
    </source>
</evidence>
<evidence type="ECO:0008006" key="4">
    <source>
        <dbReference type="Google" id="ProtNLM"/>
    </source>
</evidence>
<protein>
    <recommendedName>
        <fullName evidence="4">VCBS repeat-containing protein</fullName>
    </recommendedName>
</protein>
<sequence length="380" mass="40706">MDPAGQTVFGSAKPQMWDAGGENPQAGARPAAPGAKFLRTAPGGFGPATAAPKAITNGTKQADLGVTLEGEKLTLTPDRQLLDAAGTTYPVVIDPTWDAWKQAWTIAYKHNAFPSSAGTNYWNGGTLSKDARVGCAKDAQNGNAVICAKTFFQVGMKDYWDKQILESTLRIKQKSAGSWSCRSGDIHVWDTGTISKSTTWNNQPDWQRLVDATGQSYGGRNCPGDGALYGYTAGGVAMFTFPAQANGGFAAPVKSWTRTKEQWDYARTKFTVGDYDGDGRADAALMYDHGDGHGALYTLLAEPDGTVGDAVRSWDTPEEYWYASNTSMPVSGDADGDGRADVLSMYNYHSGATGAFTFKSRPDGGFENGFLSWQTLPGTW</sequence>
<dbReference type="Gene3D" id="2.40.128.340">
    <property type="match status" value="2"/>
</dbReference>